<organism evidence="2 4">
    <name type="scientific">Medicago truncatula</name>
    <name type="common">Barrel medic</name>
    <name type="synonym">Medicago tribuloides</name>
    <dbReference type="NCBI Taxonomy" id="3880"/>
    <lineage>
        <taxon>Eukaryota</taxon>
        <taxon>Viridiplantae</taxon>
        <taxon>Streptophyta</taxon>
        <taxon>Embryophyta</taxon>
        <taxon>Tracheophyta</taxon>
        <taxon>Spermatophyta</taxon>
        <taxon>Magnoliopsida</taxon>
        <taxon>eudicotyledons</taxon>
        <taxon>Gunneridae</taxon>
        <taxon>Pentapetalae</taxon>
        <taxon>rosids</taxon>
        <taxon>fabids</taxon>
        <taxon>Fabales</taxon>
        <taxon>Fabaceae</taxon>
        <taxon>Papilionoideae</taxon>
        <taxon>50 kb inversion clade</taxon>
        <taxon>NPAAA clade</taxon>
        <taxon>Hologalegina</taxon>
        <taxon>IRL clade</taxon>
        <taxon>Trifolieae</taxon>
        <taxon>Medicago</taxon>
    </lineage>
</organism>
<dbReference type="EMBL" id="CM001222">
    <property type="protein sequence ID" value="KEH25510.1"/>
    <property type="molecule type" value="Genomic_DNA"/>
</dbReference>
<evidence type="ECO:0000313" key="2">
    <source>
        <dbReference type="EMBL" id="KEH25510.1"/>
    </source>
</evidence>
<keyword evidence="4" id="KW-1185">Reference proteome</keyword>
<reference evidence="2 4" key="1">
    <citation type="journal article" date="2011" name="Nature">
        <title>The Medicago genome provides insight into the evolution of rhizobial symbioses.</title>
        <authorList>
            <person name="Young N.D."/>
            <person name="Debelle F."/>
            <person name="Oldroyd G.E."/>
            <person name="Geurts R."/>
            <person name="Cannon S.B."/>
            <person name="Udvardi M.K."/>
            <person name="Benedito V.A."/>
            <person name="Mayer K.F."/>
            <person name="Gouzy J."/>
            <person name="Schoof H."/>
            <person name="Van de Peer Y."/>
            <person name="Proost S."/>
            <person name="Cook D.R."/>
            <person name="Meyers B.C."/>
            <person name="Spannagl M."/>
            <person name="Cheung F."/>
            <person name="De Mita S."/>
            <person name="Krishnakumar V."/>
            <person name="Gundlach H."/>
            <person name="Zhou S."/>
            <person name="Mudge J."/>
            <person name="Bharti A.K."/>
            <person name="Murray J.D."/>
            <person name="Naoumkina M.A."/>
            <person name="Rosen B."/>
            <person name="Silverstein K.A."/>
            <person name="Tang H."/>
            <person name="Rombauts S."/>
            <person name="Zhao P.X."/>
            <person name="Zhou P."/>
            <person name="Barbe V."/>
            <person name="Bardou P."/>
            <person name="Bechner M."/>
            <person name="Bellec A."/>
            <person name="Berger A."/>
            <person name="Berges H."/>
            <person name="Bidwell S."/>
            <person name="Bisseling T."/>
            <person name="Choisne N."/>
            <person name="Couloux A."/>
            <person name="Denny R."/>
            <person name="Deshpande S."/>
            <person name="Dai X."/>
            <person name="Doyle J.J."/>
            <person name="Dudez A.M."/>
            <person name="Farmer A.D."/>
            <person name="Fouteau S."/>
            <person name="Franken C."/>
            <person name="Gibelin C."/>
            <person name="Gish J."/>
            <person name="Goldstein S."/>
            <person name="Gonzalez A.J."/>
            <person name="Green P.J."/>
            <person name="Hallab A."/>
            <person name="Hartog M."/>
            <person name="Hua A."/>
            <person name="Humphray S.J."/>
            <person name="Jeong D.H."/>
            <person name="Jing Y."/>
            <person name="Jocker A."/>
            <person name="Kenton S.M."/>
            <person name="Kim D.J."/>
            <person name="Klee K."/>
            <person name="Lai H."/>
            <person name="Lang C."/>
            <person name="Lin S."/>
            <person name="Macmil S.L."/>
            <person name="Magdelenat G."/>
            <person name="Matthews L."/>
            <person name="McCorrison J."/>
            <person name="Monaghan E.L."/>
            <person name="Mun J.H."/>
            <person name="Najar F.Z."/>
            <person name="Nicholson C."/>
            <person name="Noirot C."/>
            <person name="O'Bleness M."/>
            <person name="Paule C.R."/>
            <person name="Poulain J."/>
            <person name="Prion F."/>
            <person name="Qin B."/>
            <person name="Qu C."/>
            <person name="Retzel E.F."/>
            <person name="Riddle C."/>
            <person name="Sallet E."/>
            <person name="Samain S."/>
            <person name="Samson N."/>
            <person name="Sanders I."/>
            <person name="Saurat O."/>
            <person name="Scarpelli C."/>
            <person name="Schiex T."/>
            <person name="Segurens B."/>
            <person name="Severin A.J."/>
            <person name="Sherrier D.J."/>
            <person name="Shi R."/>
            <person name="Sims S."/>
            <person name="Singer S.R."/>
            <person name="Sinharoy S."/>
            <person name="Sterck L."/>
            <person name="Viollet A."/>
            <person name="Wang B.B."/>
            <person name="Wang K."/>
            <person name="Wang M."/>
            <person name="Wang X."/>
            <person name="Warfsmann J."/>
            <person name="Weissenbach J."/>
            <person name="White D.D."/>
            <person name="White J.D."/>
            <person name="Wiley G.B."/>
            <person name="Wincker P."/>
            <person name="Xing Y."/>
            <person name="Yang L."/>
            <person name="Yao Z."/>
            <person name="Ying F."/>
            <person name="Zhai J."/>
            <person name="Zhou L."/>
            <person name="Zuber A."/>
            <person name="Denarie J."/>
            <person name="Dixon R.A."/>
            <person name="May G.D."/>
            <person name="Schwartz D.C."/>
            <person name="Rogers J."/>
            <person name="Quetier F."/>
            <person name="Town C.D."/>
            <person name="Roe B.A."/>
        </authorList>
    </citation>
    <scope>NUCLEOTIDE SEQUENCE [LARGE SCALE GENOMIC DNA]</scope>
    <source>
        <strain evidence="2">A17</strain>
        <strain evidence="3 4">cv. Jemalong A17</strain>
    </source>
</reference>
<name>A0A072UI73_MEDTR</name>
<dbReference type="HOGENOM" id="CLU_181053_0_0_1"/>
<sequence length="54" mass="6398">MLDIILFFIPLTTFLYCYFPLTVHILCKHDRNCPKNMCLLTQIPKCFKNVCKCV</sequence>
<proteinExistence type="predicted"/>
<dbReference type="Proteomes" id="UP000002051">
    <property type="component" value="Chromosome 6"/>
</dbReference>
<evidence type="ECO:0000313" key="4">
    <source>
        <dbReference type="Proteomes" id="UP000002051"/>
    </source>
</evidence>
<protein>
    <submittedName>
        <fullName evidence="2">Nodule Cysteine-Rich (NCR) secreted peptide</fullName>
    </submittedName>
</protein>
<gene>
    <name evidence="2" type="ordered locus">MTR_6g025135</name>
</gene>
<keyword evidence="1" id="KW-0812">Transmembrane</keyword>
<evidence type="ECO:0000313" key="3">
    <source>
        <dbReference type="EnsemblPlants" id="KEH25510"/>
    </source>
</evidence>
<dbReference type="EnsemblPlants" id="KEH25510">
    <property type="protein sequence ID" value="KEH25510"/>
    <property type="gene ID" value="MTR_6g025135"/>
</dbReference>
<reference evidence="2 4" key="2">
    <citation type="journal article" date="2014" name="BMC Genomics">
        <title>An improved genome release (version Mt4.0) for the model legume Medicago truncatula.</title>
        <authorList>
            <person name="Tang H."/>
            <person name="Krishnakumar V."/>
            <person name="Bidwell S."/>
            <person name="Rosen B."/>
            <person name="Chan A."/>
            <person name="Zhou S."/>
            <person name="Gentzbittel L."/>
            <person name="Childs K.L."/>
            <person name="Yandell M."/>
            <person name="Gundlach H."/>
            <person name="Mayer K.F."/>
            <person name="Schwartz D.C."/>
            <person name="Town C.D."/>
        </authorList>
    </citation>
    <scope>GENOME REANNOTATION</scope>
    <source>
        <strain evidence="2">A17</strain>
        <strain evidence="3 4">cv. Jemalong A17</strain>
    </source>
</reference>
<keyword evidence="1" id="KW-0472">Membrane</keyword>
<accession>A0A072UI73</accession>
<reference evidence="3" key="3">
    <citation type="submission" date="2015-04" db="UniProtKB">
        <authorList>
            <consortium name="EnsemblPlants"/>
        </authorList>
    </citation>
    <scope>IDENTIFICATION</scope>
    <source>
        <strain evidence="3">cv. Jemalong A17</strain>
    </source>
</reference>
<dbReference type="AlphaFoldDB" id="A0A072UI73"/>
<evidence type="ECO:0000256" key="1">
    <source>
        <dbReference type="SAM" id="Phobius"/>
    </source>
</evidence>
<keyword evidence="1" id="KW-1133">Transmembrane helix</keyword>
<dbReference type="PaxDb" id="3880-AES75097"/>
<feature type="transmembrane region" description="Helical" evidence="1">
    <location>
        <begin position="6"/>
        <end position="27"/>
    </location>
</feature>